<dbReference type="EMBL" id="ADBV01009148">
    <property type="protein sequence ID" value="EJW76382.1"/>
    <property type="molecule type" value="Genomic_DNA"/>
</dbReference>
<feature type="compositionally biased region" description="Low complexity" evidence="1">
    <location>
        <begin position="89"/>
        <end position="100"/>
    </location>
</feature>
<feature type="region of interest" description="Disordered" evidence="1">
    <location>
        <begin position="80"/>
        <end position="103"/>
    </location>
</feature>
<protein>
    <submittedName>
        <fullName evidence="2">Uncharacterized protein</fullName>
    </submittedName>
</protein>
<dbReference type="Proteomes" id="UP000004810">
    <property type="component" value="Unassembled WGS sequence"/>
</dbReference>
<dbReference type="AlphaFoldDB" id="J9EH85"/>
<evidence type="ECO:0000313" key="2">
    <source>
        <dbReference type="EMBL" id="EJW76382.1"/>
    </source>
</evidence>
<sequence>MDIIRPVAFRPYASRKSDKWQTVISSSFSFYNSNKKNDFLTKRLSKFVFIAVSFYDDYNDESFKSDFYWTYYSSDDLKRSSQHSKDTMSNSSAPSSGYGSTRPRAIYQPSTRFGYFERASCDIFVLYICAKNFVYFRTMYIPFFFLQSFILKHNS</sequence>
<reference evidence="3" key="1">
    <citation type="submission" date="2012-08" db="EMBL/GenBank/DDBJ databases">
        <title>The Genome Sequence of Wuchereria bancrofti.</title>
        <authorList>
            <person name="Nutman T.B."/>
            <person name="Fink D.L."/>
            <person name="Russ C."/>
            <person name="Young S."/>
            <person name="Zeng Q."/>
            <person name="Koehrsen M."/>
            <person name="Alvarado L."/>
            <person name="Berlin A."/>
            <person name="Chapman S.B."/>
            <person name="Chen Z."/>
            <person name="Freedman E."/>
            <person name="Gellesch M."/>
            <person name="Goldberg J."/>
            <person name="Griggs A."/>
            <person name="Gujja S."/>
            <person name="Heilman E.R."/>
            <person name="Heiman D."/>
            <person name="Hepburn T."/>
            <person name="Howarth C."/>
            <person name="Jen D."/>
            <person name="Larson L."/>
            <person name="Lewis B."/>
            <person name="Mehta T."/>
            <person name="Park D."/>
            <person name="Pearson M."/>
            <person name="Roberts A."/>
            <person name="Saif S."/>
            <person name="Shea T."/>
            <person name="Shenoy N."/>
            <person name="Sisk P."/>
            <person name="Stolte C."/>
            <person name="Sykes S."/>
            <person name="Walk T."/>
            <person name="White J."/>
            <person name="Yandava C."/>
            <person name="Haas B."/>
            <person name="Henn M.R."/>
            <person name="Nusbaum C."/>
            <person name="Birren B."/>
        </authorList>
    </citation>
    <scope>NUCLEOTIDE SEQUENCE [LARGE SCALE GENOMIC DNA]</scope>
    <source>
        <strain evidence="3">NA</strain>
    </source>
</reference>
<evidence type="ECO:0000313" key="3">
    <source>
        <dbReference type="Proteomes" id="UP000004810"/>
    </source>
</evidence>
<comment type="caution">
    <text evidence="2">The sequence shown here is derived from an EMBL/GenBank/DDBJ whole genome shotgun (WGS) entry which is preliminary data.</text>
</comment>
<accession>J9EH85</accession>
<proteinExistence type="predicted"/>
<name>J9EH85_WUCBA</name>
<gene>
    <name evidence="2" type="ORF">WUBG_12707</name>
</gene>
<evidence type="ECO:0000256" key="1">
    <source>
        <dbReference type="SAM" id="MobiDB-lite"/>
    </source>
</evidence>
<organism evidence="2 3">
    <name type="scientific">Wuchereria bancrofti</name>
    <dbReference type="NCBI Taxonomy" id="6293"/>
    <lineage>
        <taxon>Eukaryota</taxon>
        <taxon>Metazoa</taxon>
        <taxon>Ecdysozoa</taxon>
        <taxon>Nematoda</taxon>
        <taxon>Chromadorea</taxon>
        <taxon>Rhabditida</taxon>
        <taxon>Spirurina</taxon>
        <taxon>Spiruromorpha</taxon>
        <taxon>Filarioidea</taxon>
        <taxon>Onchocercidae</taxon>
        <taxon>Wuchereria</taxon>
    </lineage>
</organism>